<dbReference type="eggNOG" id="ENOG502QQUZ">
    <property type="taxonomic scope" value="Eukaryota"/>
</dbReference>
<name>M2N7Q0_BAUPA</name>
<organism evidence="3 4">
    <name type="scientific">Baudoinia panamericana (strain UAMH 10762)</name>
    <name type="common">Angels' share fungus</name>
    <name type="synonym">Baudoinia compniacensis (strain UAMH 10762)</name>
    <dbReference type="NCBI Taxonomy" id="717646"/>
    <lineage>
        <taxon>Eukaryota</taxon>
        <taxon>Fungi</taxon>
        <taxon>Dikarya</taxon>
        <taxon>Ascomycota</taxon>
        <taxon>Pezizomycotina</taxon>
        <taxon>Dothideomycetes</taxon>
        <taxon>Dothideomycetidae</taxon>
        <taxon>Mycosphaerellales</taxon>
        <taxon>Teratosphaeriaceae</taxon>
        <taxon>Baudoinia</taxon>
    </lineage>
</organism>
<feature type="region of interest" description="Disordered" evidence="1">
    <location>
        <begin position="80"/>
        <end position="109"/>
    </location>
</feature>
<sequence length="705" mass="77960">MKGAITSQYPRDASETNHVEYILVASFDIDRGSVMQHQYPAAVGGDEHMLAELMLPDQTHMRSQDWTIFFLHKDAALEEDNEHKEQNGDERAGAEQPDEPNGETKEAAAQAADAFDGPPLIYVLNLVNTKQDQTVKRGAVVKAMAICTRHSFLHIYKPLLLLALEQYFANPAIETLANLYNAVNSMDLSLMPRLSHYERFILQSSDAKDMFIEKFEALIAQRVESNNEQDPALPSPNTQHPLRSRYGLPRDTHEFESVVKYANIPVPIKVPTALSPETVGDFSLIKLVTTFSTPHTTSPSPFSPTHPHLTTAGTLTHPIIVLLNALLTQKRIIFLGHNLPSSEVAEAVLAACSLVSGGILRGFTRHAFPYTDLTKIDDLLKVPGFIAGVTNPAFGHKTEWWDLLCDLSTGRMRISNRVQQASPTEGVLFFQQPSHMPTSQAGPTSGISAIAAADATGDGAFMGSVLKAIEERHGENAIRSRFRRWVLKFTRLAAAFEELVYGASVLHIAPSPQKSEADGAREVLGHGYVWPSNQAKTNELAANATRIEGWRNTRSYYNFIQDIAAFYAYQPVKAIDLQHQHDRLANLRLGPALAADIYLAICAAVQSGDEINQLLAVVINTSSDHRRGGTGFAGQGQGLFFLAYGLFHPNVDVRMQVAELLARIREHEAGRHFWDDMGMFMKLACEKVLSAAQAKKFDDEEDEEK</sequence>
<evidence type="ECO:0000259" key="2">
    <source>
        <dbReference type="PROSITE" id="PS50211"/>
    </source>
</evidence>
<feature type="domain" description="UDENN" evidence="2">
    <location>
        <begin position="20"/>
        <end position="557"/>
    </location>
</feature>
<evidence type="ECO:0000256" key="1">
    <source>
        <dbReference type="SAM" id="MobiDB-lite"/>
    </source>
</evidence>
<evidence type="ECO:0000313" key="4">
    <source>
        <dbReference type="Proteomes" id="UP000011761"/>
    </source>
</evidence>
<dbReference type="OrthoDB" id="66409at2759"/>
<feature type="compositionally biased region" description="Polar residues" evidence="1">
    <location>
        <begin position="226"/>
        <end position="241"/>
    </location>
</feature>
<feature type="region of interest" description="Disordered" evidence="1">
    <location>
        <begin position="226"/>
        <end position="245"/>
    </location>
</feature>
<accession>M2N7Q0</accession>
<protein>
    <recommendedName>
        <fullName evidence="2">UDENN domain-containing protein</fullName>
    </recommendedName>
</protein>
<dbReference type="STRING" id="717646.M2N7Q0"/>
<dbReference type="InterPro" id="IPR052809">
    <property type="entry name" value="Actin_polarity_regulatory"/>
</dbReference>
<evidence type="ECO:0000313" key="3">
    <source>
        <dbReference type="EMBL" id="EMC94830.1"/>
    </source>
</evidence>
<dbReference type="Pfam" id="PF07792">
    <property type="entry name" value="Afi1"/>
    <property type="match status" value="1"/>
</dbReference>
<dbReference type="GeneID" id="19107201"/>
<dbReference type="InterPro" id="IPR012860">
    <property type="entry name" value="Afi1_N"/>
</dbReference>
<reference evidence="3 4" key="1">
    <citation type="journal article" date="2012" name="PLoS Pathog.">
        <title>Diverse lifestyles and strategies of plant pathogenesis encoded in the genomes of eighteen Dothideomycetes fungi.</title>
        <authorList>
            <person name="Ohm R.A."/>
            <person name="Feau N."/>
            <person name="Henrissat B."/>
            <person name="Schoch C.L."/>
            <person name="Horwitz B.A."/>
            <person name="Barry K.W."/>
            <person name="Condon B.J."/>
            <person name="Copeland A.C."/>
            <person name="Dhillon B."/>
            <person name="Glaser F."/>
            <person name="Hesse C.N."/>
            <person name="Kosti I."/>
            <person name="LaButti K."/>
            <person name="Lindquist E.A."/>
            <person name="Lucas S."/>
            <person name="Salamov A.A."/>
            <person name="Bradshaw R.E."/>
            <person name="Ciuffetti L."/>
            <person name="Hamelin R.C."/>
            <person name="Kema G.H.J."/>
            <person name="Lawrence C."/>
            <person name="Scott J.A."/>
            <person name="Spatafora J.W."/>
            <person name="Turgeon B.G."/>
            <person name="de Wit P.J.G.M."/>
            <person name="Zhong S."/>
            <person name="Goodwin S.B."/>
            <person name="Grigoriev I.V."/>
        </authorList>
    </citation>
    <scope>NUCLEOTIDE SEQUENCE [LARGE SCALE GENOMIC DNA]</scope>
    <source>
        <strain evidence="3 4">UAMH 10762</strain>
    </source>
</reference>
<dbReference type="RefSeq" id="XP_007678511.1">
    <property type="nucleotide sequence ID" value="XM_007680321.1"/>
</dbReference>
<dbReference type="OMA" id="GRHFWAQ"/>
<dbReference type="HOGENOM" id="CLU_009044_0_0_1"/>
<dbReference type="PROSITE" id="PS50211">
    <property type="entry name" value="DENN"/>
    <property type="match status" value="1"/>
</dbReference>
<dbReference type="PANTHER" id="PTHR28245">
    <property type="entry name" value="ARF3-INTERACTING PROTEIN 1"/>
    <property type="match status" value="1"/>
</dbReference>
<dbReference type="Pfam" id="PF08616">
    <property type="entry name" value="SPA"/>
    <property type="match status" value="1"/>
</dbReference>
<dbReference type="InterPro" id="IPR037516">
    <property type="entry name" value="Tripartite_DENN"/>
</dbReference>
<dbReference type="PANTHER" id="PTHR28245:SF1">
    <property type="entry name" value="ARF3-INTERACTING PROTEIN 1"/>
    <property type="match status" value="1"/>
</dbReference>
<dbReference type="EMBL" id="KB445558">
    <property type="protein sequence ID" value="EMC94830.1"/>
    <property type="molecule type" value="Genomic_DNA"/>
</dbReference>
<dbReference type="Proteomes" id="UP000011761">
    <property type="component" value="Unassembled WGS sequence"/>
</dbReference>
<dbReference type="GO" id="GO:0005886">
    <property type="term" value="C:plasma membrane"/>
    <property type="evidence" value="ECO:0007669"/>
    <property type="project" value="TreeGrafter"/>
</dbReference>
<gene>
    <name evidence="3" type="ORF">BAUCODRAFT_112001</name>
</gene>
<dbReference type="KEGG" id="bcom:BAUCODRAFT_112001"/>
<feature type="compositionally biased region" description="Basic and acidic residues" evidence="1">
    <location>
        <begin position="80"/>
        <end position="93"/>
    </location>
</feature>
<keyword evidence="4" id="KW-1185">Reference proteome</keyword>
<dbReference type="GO" id="GO:0051666">
    <property type="term" value="P:actin cortical patch localization"/>
    <property type="evidence" value="ECO:0007669"/>
    <property type="project" value="TreeGrafter"/>
</dbReference>
<dbReference type="AlphaFoldDB" id="M2N7Q0"/>
<proteinExistence type="predicted"/>